<organism evidence="2 3">
    <name type="scientific">Virgibacillus massiliensis</name>
    <dbReference type="NCBI Taxonomy" id="1462526"/>
    <lineage>
        <taxon>Bacteria</taxon>
        <taxon>Bacillati</taxon>
        <taxon>Bacillota</taxon>
        <taxon>Bacilli</taxon>
        <taxon>Bacillales</taxon>
        <taxon>Bacillaceae</taxon>
        <taxon>Virgibacillus</taxon>
    </lineage>
</organism>
<reference evidence="3" key="2">
    <citation type="submission" date="2014-05" db="EMBL/GenBank/DDBJ databases">
        <title>Draft genome sequence of Virgibacillus massiliensis Vm-5.</title>
        <authorList>
            <person name="Khelaifia S."/>
            <person name="Croce O."/>
            <person name="Lagier J.C."/>
            <person name="Raoult D."/>
        </authorList>
    </citation>
    <scope>NUCLEOTIDE SEQUENCE [LARGE SCALE GENOMIC DNA]</scope>
    <source>
        <strain evidence="3">Vm-5</strain>
    </source>
</reference>
<name>A0A024QBZ4_9BACI</name>
<dbReference type="eggNOG" id="ENOG5032ZRS">
    <property type="taxonomic scope" value="Bacteria"/>
</dbReference>
<sequence length="139" mass="15977">MRKIDQRVRIGRIVYLVLAIIFTLSVVTQIFLAGMSIFISPANWMKHMTFVHLFGFNIPVFMLVFAFIGALPHWAYWQVLGILISMFLMYFTANISANLPLLGAMHPVFGVLFFVMSYSMVSKVWKFTFDNKNNLKGKA</sequence>
<dbReference type="STRING" id="1462526.BN990_02307"/>
<dbReference type="OrthoDB" id="165966at2"/>
<feature type="transmembrane region" description="Helical" evidence="1">
    <location>
        <begin position="75"/>
        <end position="93"/>
    </location>
</feature>
<dbReference type="InterPro" id="IPR046192">
    <property type="entry name" value="DUF6220"/>
</dbReference>
<dbReference type="Proteomes" id="UP000028875">
    <property type="component" value="Unassembled WGS sequence"/>
</dbReference>
<proteinExistence type="predicted"/>
<dbReference type="Pfam" id="PF19728">
    <property type="entry name" value="DUF6220"/>
    <property type="match status" value="1"/>
</dbReference>
<dbReference type="AlphaFoldDB" id="A0A024QBZ4"/>
<keyword evidence="1" id="KW-0812">Transmembrane</keyword>
<reference evidence="2 3" key="1">
    <citation type="submission" date="2014-03" db="EMBL/GenBank/DDBJ databases">
        <authorList>
            <person name="Urmite Genomes U."/>
        </authorList>
    </citation>
    <scope>NUCLEOTIDE SEQUENCE [LARGE SCALE GENOMIC DNA]</scope>
    <source>
        <strain evidence="2 3">Vm-5</strain>
    </source>
</reference>
<protein>
    <submittedName>
        <fullName evidence="2">Uncharacterized protein</fullName>
    </submittedName>
</protein>
<keyword evidence="1" id="KW-1133">Transmembrane helix</keyword>
<evidence type="ECO:0000313" key="2">
    <source>
        <dbReference type="EMBL" id="CDQ39989.1"/>
    </source>
</evidence>
<evidence type="ECO:0000313" key="3">
    <source>
        <dbReference type="Proteomes" id="UP000028875"/>
    </source>
</evidence>
<feature type="transmembrane region" description="Helical" evidence="1">
    <location>
        <begin position="50"/>
        <end position="68"/>
    </location>
</feature>
<gene>
    <name evidence="2" type="ORF">BN990_02307</name>
</gene>
<feature type="transmembrane region" description="Helical" evidence="1">
    <location>
        <begin position="12"/>
        <end position="38"/>
    </location>
</feature>
<evidence type="ECO:0000256" key="1">
    <source>
        <dbReference type="SAM" id="Phobius"/>
    </source>
</evidence>
<feature type="transmembrane region" description="Helical" evidence="1">
    <location>
        <begin position="99"/>
        <end position="121"/>
    </location>
</feature>
<dbReference type="EMBL" id="CCDP010000001">
    <property type="protein sequence ID" value="CDQ39989.1"/>
    <property type="molecule type" value="Genomic_DNA"/>
</dbReference>
<dbReference type="RefSeq" id="WP_051739098.1">
    <property type="nucleotide sequence ID" value="NZ_BNER01000004.1"/>
</dbReference>
<keyword evidence="3" id="KW-1185">Reference proteome</keyword>
<comment type="caution">
    <text evidence="2">The sequence shown here is derived from an EMBL/GenBank/DDBJ whole genome shotgun (WGS) entry which is preliminary data.</text>
</comment>
<keyword evidence="1" id="KW-0472">Membrane</keyword>
<accession>A0A024QBZ4</accession>